<dbReference type="InterPro" id="IPR040256">
    <property type="entry name" value="At4g02000-like"/>
</dbReference>
<dbReference type="PANTHER" id="PTHR31286">
    <property type="entry name" value="GLYCINE-RICH CELL WALL STRUCTURAL PROTEIN 1.8-LIKE"/>
    <property type="match status" value="1"/>
</dbReference>
<comment type="caution">
    <text evidence="4">The sequence shown here is derived from an EMBL/GenBank/DDBJ whole genome shotgun (WGS) entry which is preliminary data.</text>
</comment>
<organism evidence="4 5">
    <name type="scientific">Rubus argutus</name>
    <name type="common">Southern blackberry</name>
    <dbReference type="NCBI Taxonomy" id="59490"/>
    <lineage>
        <taxon>Eukaryota</taxon>
        <taxon>Viridiplantae</taxon>
        <taxon>Streptophyta</taxon>
        <taxon>Embryophyta</taxon>
        <taxon>Tracheophyta</taxon>
        <taxon>Spermatophyta</taxon>
        <taxon>Magnoliopsida</taxon>
        <taxon>eudicotyledons</taxon>
        <taxon>Gunneridae</taxon>
        <taxon>Pentapetalae</taxon>
        <taxon>rosids</taxon>
        <taxon>fabids</taxon>
        <taxon>Rosales</taxon>
        <taxon>Rosaceae</taxon>
        <taxon>Rosoideae</taxon>
        <taxon>Rosoideae incertae sedis</taxon>
        <taxon>Rubus</taxon>
    </lineage>
</organism>
<dbReference type="InterPro" id="IPR025836">
    <property type="entry name" value="Zn_knuckle_CX2CX4HX4C"/>
</dbReference>
<accession>A0AAW1Y0W8</accession>
<evidence type="ECO:0000259" key="3">
    <source>
        <dbReference type="Pfam" id="PF14392"/>
    </source>
</evidence>
<protein>
    <recommendedName>
        <fullName evidence="6">DUF4283 domain-containing protein</fullName>
    </recommendedName>
</protein>
<dbReference type="AlphaFoldDB" id="A0AAW1Y0W8"/>
<feature type="compositionally biased region" description="Polar residues" evidence="1">
    <location>
        <begin position="1"/>
        <end position="11"/>
    </location>
</feature>
<evidence type="ECO:0000313" key="4">
    <source>
        <dbReference type="EMBL" id="KAK9941653.1"/>
    </source>
</evidence>
<feature type="compositionally biased region" description="Basic residues" evidence="1">
    <location>
        <begin position="236"/>
        <end position="251"/>
    </location>
</feature>
<reference evidence="4 5" key="1">
    <citation type="journal article" date="2023" name="G3 (Bethesda)">
        <title>A chromosome-length genome assembly and annotation of blackberry (Rubus argutus, cv. 'Hillquist').</title>
        <authorList>
            <person name="Bruna T."/>
            <person name="Aryal R."/>
            <person name="Dudchenko O."/>
            <person name="Sargent D.J."/>
            <person name="Mead D."/>
            <person name="Buti M."/>
            <person name="Cavallini A."/>
            <person name="Hytonen T."/>
            <person name="Andres J."/>
            <person name="Pham M."/>
            <person name="Weisz D."/>
            <person name="Mascagni F."/>
            <person name="Usai G."/>
            <person name="Natali L."/>
            <person name="Bassil N."/>
            <person name="Fernandez G.E."/>
            <person name="Lomsadze A."/>
            <person name="Armour M."/>
            <person name="Olukolu B."/>
            <person name="Poorten T."/>
            <person name="Britton C."/>
            <person name="Davik J."/>
            <person name="Ashrafi H."/>
            <person name="Aiden E.L."/>
            <person name="Borodovsky M."/>
            <person name="Worthington M."/>
        </authorList>
    </citation>
    <scope>NUCLEOTIDE SEQUENCE [LARGE SCALE GENOMIC DNA]</scope>
    <source>
        <strain evidence="4">PI 553951</strain>
    </source>
</reference>
<dbReference type="PANTHER" id="PTHR31286:SF60">
    <property type="entry name" value="PROTEIN, PUTATIVE-RELATED"/>
    <property type="match status" value="1"/>
</dbReference>
<evidence type="ECO:0000313" key="5">
    <source>
        <dbReference type="Proteomes" id="UP001457282"/>
    </source>
</evidence>
<name>A0AAW1Y0W8_RUBAR</name>
<feature type="compositionally biased region" description="Low complexity" evidence="1">
    <location>
        <begin position="12"/>
        <end position="30"/>
    </location>
</feature>
<dbReference type="EMBL" id="JBEDUW010000002">
    <property type="protein sequence ID" value="KAK9941653.1"/>
    <property type="molecule type" value="Genomic_DNA"/>
</dbReference>
<feature type="region of interest" description="Disordered" evidence="1">
    <location>
        <begin position="225"/>
        <end position="256"/>
    </location>
</feature>
<dbReference type="Pfam" id="PF14392">
    <property type="entry name" value="zf-CCHC_4"/>
    <property type="match status" value="1"/>
</dbReference>
<sequence length="350" mass="38262">MAACDSQNLQFPSSPLNPESPTSPTSNTPKKSFAAALYSDSPLRFAIGDLPTPFVEDGIVSVKISEEPYQRGLSKRKLMLIGRVSLSTKNALVKSHDLLRSLWPSLQPWTIAPLGKGFFVLQFQTLEDMQRIWAIGSVSLQQGMLRLIKWTPGFSPSSYKNTFAQVWPTLSQLSVTRANGEKVLIGIEYENVPIICDSCGIIGHQKSSCKLNAIVEVPTVVTTADPVRGRSTTKSSQRRRVRSQHHDHQRKPNLASVEPIQSNAEPVAHAPPQLDTEPVGLTFPALGTLLPDPLVQRTTPCPLIEVNANQVQASSAESAPPSFPQLRWEVSNTTSTASYPALGFYKVSNP</sequence>
<evidence type="ECO:0000259" key="2">
    <source>
        <dbReference type="Pfam" id="PF14111"/>
    </source>
</evidence>
<gene>
    <name evidence="4" type="ORF">M0R45_007352</name>
</gene>
<feature type="region of interest" description="Disordered" evidence="1">
    <location>
        <begin position="1"/>
        <end position="30"/>
    </location>
</feature>
<keyword evidence="5" id="KW-1185">Reference proteome</keyword>
<evidence type="ECO:0008006" key="6">
    <source>
        <dbReference type="Google" id="ProtNLM"/>
    </source>
</evidence>
<dbReference type="InterPro" id="IPR025558">
    <property type="entry name" value="DUF4283"/>
</dbReference>
<feature type="domain" description="DUF4283" evidence="2">
    <location>
        <begin position="77"/>
        <end position="157"/>
    </location>
</feature>
<feature type="domain" description="Zinc knuckle CX2CX4HX4C" evidence="3">
    <location>
        <begin position="175"/>
        <end position="210"/>
    </location>
</feature>
<evidence type="ECO:0000256" key="1">
    <source>
        <dbReference type="SAM" id="MobiDB-lite"/>
    </source>
</evidence>
<proteinExistence type="predicted"/>
<dbReference type="Pfam" id="PF14111">
    <property type="entry name" value="DUF4283"/>
    <property type="match status" value="1"/>
</dbReference>
<dbReference type="Proteomes" id="UP001457282">
    <property type="component" value="Unassembled WGS sequence"/>
</dbReference>